<comment type="caution">
    <text evidence="1">The sequence shown here is derived from an EMBL/GenBank/DDBJ whole genome shotgun (WGS) entry which is preliminary data.</text>
</comment>
<reference evidence="2" key="1">
    <citation type="journal article" date="2019" name="Int. J. Syst. Evol. Microbiol.">
        <title>The Global Catalogue of Microorganisms (GCM) 10K type strain sequencing project: providing services to taxonomists for standard genome sequencing and annotation.</title>
        <authorList>
            <consortium name="The Broad Institute Genomics Platform"/>
            <consortium name="The Broad Institute Genome Sequencing Center for Infectious Disease"/>
            <person name="Wu L."/>
            <person name="Ma J."/>
        </authorList>
    </citation>
    <scope>NUCLEOTIDE SEQUENCE [LARGE SCALE GENOMIC DNA]</scope>
    <source>
        <strain evidence="2">JCM 16013</strain>
    </source>
</reference>
<dbReference type="RefSeq" id="WP_344661400.1">
    <property type="nucleotide sequence ID" value="NZ_BAAAQM010000053.1"/>
</dbReference>
<evidence type="ECO:0000313" key="2">
    <source>
        <dbReference type="Proteomes" id="UP001499854"/>
    </source>
</evidence>
<proteinExistence type="predicted"/>
<protein>
    <submittedName>
        <fullName evidence="1">Uncharacterized protein</fullName>
    </submittedName>
</protein>
<sequence>MTRYVYELARDHRPDVDTTADYDWHIVRLDDARDPDHIHALCERDLEPPLEHWNVESLKDLETLVCEQCQVRHLAETGREAV</sequence>
<accession>A0ABP5EBH7</accession>
<dbReference type="EMBL" id="BAAAQM010000053">
    <property type="protein sequence ID" value="GAA1994961.1"/>
    <property type="molecule type" value="Genomic_DNA"/>
</dbReference>
<organism evidence="1 2">
    <name type="scientific">Catenulispora subtropica</name>
    <dbReference type="NCBI Taxonomy" id="450798"/>
    <lineage>
        <taxon>Bacteria</taxon>
        <taxon>Bacillati</taxon>
        <taxon>Actinomycetota</taxon>
        <taxon>Actinomycetes</taxon>
        <taxon>Catenulisporales</taxon>
        <taxon>Catenulisporaceae</taxon>
        <taxon>Catenulispora</taxon>
    </lineage>
</organism>
<name>A0ABP5EBH7_9ACTN</name>
<evidence type="ECO:0000313" key="1">
    <source>
        <dbReference type="EMBL" id="GAA1994961.1"/>
    </source>
</evidence>
<gene>
    <name evidence="1" type="ORF">GCM10009838_69360</name>
</gene>
<dbReference type="Proteomes" id="UP001499854">
    <property type="component" value="Unassembled WGS sequence"/>
</dbReference>
<keyword evidence="2" id="KW-1185">Reference proteome</keyword>